<dbReference type="Pfam" id="PF21959">
    <property type="entry name" value="DUF6923"/>
    <property type="match status" value="1"/>
</dbReference>
<dbReference type="InterPro" id="IPR054215">
    <property type="entry name" value="DUF6923"/>
</dbReference>
<evidence type="ECO:0000259" key="3">
    <source>
        <dbReference type="Pfam" id="PF21959"/>
    </source>
</evidence>
<comment type="caution">
    <text evidence="4">The sequence shown here is derived from an EMBL/GenBank/DDBJ whole genome shotgun (WGS) entry which is preliminary data.</text>
</comment>
<feature type="compositionally biased region" description="Pro residues" evidence="1">
    <location>
        <begin position="324"/>
        <end position="334"/>
    </location>
</feature>
<accession>A0A2N3Y4G1</accession>
<evidence type="ECO:0000313" key="5">
    <source>
        <dbReference type="Proteomes" id="UP000233786"/>
    </source>
</evidence>
<name>A0A2N3Y4G1_SACSN</name>
<feature type="compositionally biased region" description="Low complexity" evidence="1">
    <location>
        <begin position="285"/>
        <end position="315"/>
    </location>
</feature>
<dbReference type="PRINTS" id="PR01217">
    <property type="entry name" value="PRICHEXTENSN"/>
</dbReference>
<feature type="region of interest" description="Disordered" evidence="1">
    <location>
        <begin position="263"/>
        <end position="369"/>
    </location>
</feature>
<evidence type="ECO:0000256" key="1">
    <source>
        <dbReference type="SAM" id="MobiDB-lite"/>
    </source>
</evidence>
<keyword evidence="2" id="KW-0732">Signal</keyword>
<dbReference type="Proteomes" id="UP000233786">
    <property type="component" value="Unassembled WGS sequence"/>
</dbReference>
<protein>
    <recommendedName>
        <fullName evidence="3">DUF6923 domain-containing protein</fullName>
    </recommendedName>
</protein>
<dbReference type="AlphaFoldDB" id="A0A2N3Y4G1"/>
<feature type="signal peptide" evidence="2">
    <location>
        <begin position="1"/>
        <end position="20"/>
    </location>
</feature>
<sequence>MRWRFVAVPAALAAVLAAPAGRGVSAGEAPGCTVLQVRNIGPGSVSALYRVLLPAADSTGLGMLEYRMNALGYSSSQDLVYGMAERGPFGRFPDGAHVVALDRAGLADDLGPVRAAARPLTAPKAGAIKGNRWYVGDGGFLYAVDIDPTSATYLSVLSMTEIQPWHGPFALDDFDVDPVDGELYGVSMTYHGLPAVVRIDRGTGRVSKLADAPGLPPSGYGSVVIGPDRALYVTANQVGGLYRVSRDGSVTRLAVVPPVTSSDAAGCLRQTPPPSAPPPQPPTTTSPTTTPSTTTSPTTTSPTTTSHSTTPEPTSALPSQSFTPPAPSRVPPSTLPTSSRPSPAPPPEPGAYAPPTQEPGADHAGHDTKEKRRWALAMLLLLIGGSAAVRRLR</sequence>
<evidence type="ECO:0000313" key="4">
    <source>
        <dbReference type="EMBL" id="PKW17822.1"/>
    </source>
</evidence>
<evidence type="ECO:0000256" key="2">
    <source>
        <dbReference type="SAM" id="SignalP"/>
    </source>
</evidence>
<keyword evidence="5" id="KW-1185">Reference proteome</keyword>
<dbReference type="EMBL" id="PJNB01000001">
    <property type="protein sequence ID" value="PKW17822.1"/>
    <property type="molecule type" value="Genomic_DNA"/>
</dbReference>
<feature type="compositionally biased region" description="Pro residues" evidence="1">
    <location>
        <begin position="271"/>
        <end position="284"/>
    </location>
</feature>
<dbReference type="STRING" id="994479.GCA_000194155_05673"/>
<feature type="domain" description="DUF6923" evidence="3">
    <location>
        <begin position="66"/>
        <end position="254"/>
    </location>
</feature>
<reference evidence="4" key="1">
    <citation type="submission" date="2017-12" db="EMBL/GenBank/DDBJ databases">
        <title>Sequencing the genomes of 1000 Actinobacteria strains.</title>
        <authorList>
            <person name="Klenk H.-P."/>
        </authorList>
    </citation>
    <scope>NUCLEOTIDE SEQUENCE [LARGE SCALE GENOMIC DNA]</scope>
    <source>
        <strain evidence="4">DSM 44228</strain>
    </source>
</reference>
<dbReference type="SUPFAM" id="SSF63829">
    <property type="entry name" value="Calcium-dependent phosphotriesterase"/>
    <property type="match status" value="1"/>
</dbReference>
<organism evidence="4 5">
    <name type="scientific">Saccharopolyspora spinosa</name>
    <dbReference type="NCBI Taxonomy" id="60894"/>
    <lineage>
        <taxon>Bacteria</taxon>
        <taxon>Bacillati</taxon>
        <taxon>Actinomycetota</taxon>
        <taxon>Actinomycetes</taxon>
        <taxon>Pseudonocardiales</taxon>
        <taxon>Pseudonocardiaceae</taxon>
        <taxon>Saccharopolyspora</taxon>
    </lineage>
</organism>
<feature type="chain" id="PRO_5038829418" description="DUF6923 domain-containing protein" evidence="2">
    <location>
        <begin position="21"/>
        <end position="393"/>
    </location>
</feature>
<feature type="compositionally biased region" description="Basic and acidic residues" evidence="1">
    <location>
        <begin position="360"/>
        <end position="369"/>
    </location>
</feature>
<dbReference type="RefSeq" id="WP_101376787.1">
    <property type="nucleotide sequence ID" value="NZ_CP061007.1"/>
</dbReference>
<proteinExistence type="predicted"/>
<gene>
    <name evidence="4" type="ORF">A8926_5841</name>
</gene>
<dbReference type="OrthoDB" id="3386127at2"/>